<evidence type="ECO:0000256" key="3">
    <source>
        <dbReference type="ARBA" id="ARBA00022989"/>
    </source>
</evidence>
<feature type="transmembrane region" description="Helical" evidence="5">
    <location>
        <begin position="130"/>
        <end position="148"/>
    </location>
</feature>
<feature type="transmembrane region" description="Helical" evidence="5">
    <location>
        <begin position="82"/>
        <end position="99"/>
    </location>
</feature>
<dbReference type="KEGG" id="cbv:U729_2757"/>
<accession>A0A0A7FVK8</accession>
<protein>
    <submittedName>
        <fullName evidence="7">Fusaric acid resistance-like family protein</fullName>
    </submittedName>
</protein>
<evidence type="ECO:0000259" key="6">
    <source>
        <dbReference type="Pfam" id="PF13515"/>
    </source>
</evidence>
<keyword evidence="8" id="KW-1185">Reference proteome</keyword>
<feature type="transmembrane region" description="Helical" evidence="5">
    <location>
        <begin position="380"/>
        <end position="397"/>
    </location>
</feature>
<comment type="subcellular location">
    <subcellularLocation>
        <location evidence="1">Membrane</location>
        <topology evidence="1">Multi-pass membrane protein</topology>
    </subcellularLocation>
</comment>
<evidence type="ECO:0000313" key="7">
    <source>
        <dbReference type="EMBL" id="AIY82975.1"/>
    </source>
</evidence>
<evidence type="ECO:0000256" key="5">
    <source>
        <dbReference type="SAM" id="Phobius"/>
    </source>
</evidence>
<dbReference type="STRING" id="1561.NPD11_270"/>
<evidence type="ECO:0000256" key="2">
    <source>
        <dbReference type="ARBA" id="ARBA00022692"/>
    </source>
</evidence>
<dbReference type="GO" id="GO:0016020">
    <property type="term" value="C:membrane"/>
    <property type="evidence" value="ECO:0007669"/>
    <property type="project" value="UniProtKB-SubCell"/>
</dbReference>
<keyword evidence="3 5" id="KW-1133">Transmembrane helix</keyword>
<dbReference type="EMBL" id="CP006905">
    <property type="protein sequence ID" value="AIY82975.1"/>
    <property type="molecule type" value="Genomic_DNA"/>
</dbReference>
<feature type="transmembrane region" description="Helical" evidence="5">
    <location>
        <begin position="20"/>
        <end position="47"/>
    </location>
</feature>
<name>A0A0A7FVK8_9CLOT</name>
<sequence>MDFDRKVTKLKDTIPTALVSLTILFINLSFFGLNNIIIAPYMTLTFIRMKNYIMIEKNIFKPLFIHLLIGILASIASLNIPSAIFINLISIFLLCYFLTDDYNPSSYFPYLMAFVFLQLFTTTVNEIPKRLLSITVSYIVVFLYLLLFSRKGVGSHIKVLIKNGRENILLQLKYLYIGDIASLKKAQFDLFEICKELNRVVYSSDKKEYYQFIILFQHFNNFINEFIENKKYLSENKVYIKKLNKLILKLDINKNCDLELYSNFITKFLKENSLNDKNINSYSIFILNYLISSMENIKPYKKNILKKIFDFKSSKEYFSKYRLSLNEFKIRFAIRLTLLLTMAFAFIKIFYIPKGYWIPMTIFLLTLPFYEDSKVRIKERFIGTVIGIILSFIIFAIFKDKDMHIIIIIISTILMYYFTDYKIMTIYITCYALAISTITMGDGEAVFLRIFYTGVSAIVVLFANKFIFPNKNHIELINMIHKLIELDEIMLDKIYDIINGTFDKTEIKRILFTSYLISGKLQMHFQKLNNKSLKNFIFKNNQFTTLIIHSAIVLSLEEEYNIDELYVKECVANMKNIFESIYNEKNNCCFNINIIKHKNNYKNYKLLECIRKASGVYDAMIELKKEI</sequence>
<proteinExistence type="predicted"/>
<dbReference type="OrthoDB" id="1893152at2"/>
<gene>
    <name evidence="7" type="ORF">U729_2757</name>
</gene>
<evidence type="ECO:0000256" key="1">
    <source>
        <dbReference type="ARBA" id="ARBA00004141"/>
    </source>
</evidence>
<dbReference type="Pfam" id="PF13515">
    <property type="entry name" value="FUSC_2"/>
    <property type="match status" value="1"/>
</dbReference>
<feature type="transmembrane region" description="Helical" evidence="5">
    <location>
        <begin position="403"/>
        <end position="419"/>
    </location>
</feature>
<feature type="transmembrane region" description="Helical" evidence="5">
    <location>
        <begin position="106"/>
        <end position="124"/>
    </location>
</feature>
<keyword evidence="4 5" id="KW-0472">Membrane</keyword>
<evidence type="ECO:0000313" key="8">
    <source>
        <dbReference type="Proteomes" id="UP000030635"/>
    </source>
</evidence>
<dbReference type="InterPro" id="IPR049453">
    <property type="entry name" value="Memb_transporter_dom"/>
</dbReference>
<feature type="transmembrane region" description="Helical" evidence="5">
    <location>
        <begin position="332"/>
        <end position="350"/>
    </location>
</feature>
<evidence type="ECO:0000256" key="4">
    <source>
        <dbReference type="ARBA" id="ARBA00023136"/>
    </source>
</evidence>
<dbReference type="RefSeq" id="WP_039315979.1">
    <property type="nucleotide sequence ID" value="NZ_CP006905.1"/>
</dbReference>
<organism evidence="7 8">
    <name type="scientific">Clostridium baratii str. Sullivan</name>
    <dbReference type="NCBI Taxonomy" id="1415775"/>
    <lineage>
        <taxon>Bacteria</taxon>
        <taxon>Bacillati</taxon>
        <taxon>Bacillota</taxon>
        <taxon>Clostridia</taxon>
        <taxon>Eubacteriales</taxon>
        <taxon>Clostridiaceae</taxon>
        <taxon>Clostridium</taxon>
    </lineage>
</organism>
<dbReference type="AlphaFoldDB" id="A0A0A7FVK8"/>
<feature type="transmembrane region" description="Helical" evidence="5">
    <location>
        <begin position="447"/>
        <end position="468"/>
    </location>
</feature>
<reference evidence="7 8" key="1">
    <citation type="journal article" date="2015" name="Infect. Genet. Evol.">
        <title>Genomic sequences of six botulinum neurotoxin-producing strains representing three clostridial species illustrate the mobility and diversity of botulinum neurotoxin genes.</title>
        <authorList>
            <person name="Smith T.J."/>
            <person name="Hill K.K."/>
            <person name="Xie G."/>
            <person name="Foley B.T."/>
            <person name="Williamson C.H."/>
            <person name="Foster J.T."/>
            <person name="Johnson S.L."/>
            <person name="Chertkov O."/>
            <person name="Teshima H."/>
            <person name="Gibbons H.S."/>
            <person name="Johnsky L.A."/>
            <person name="Karavis M.A."/>
            <person name="Smith L.A."/>
        </authorList>
    </citation>
    <scope>NUCLEOTIDE SEQUENCE [LARGE SCALE GENOMIC DNA]</scope>
    <source>
        <strain evidence="7">Sullivan</strain>
    </source>
</reference>
<dbReference type="Proteomes" id="UP000030635">
    <property type="component" value="Chromosome"/>
</dbReference>
<keyword evidence="2 5" id="KW-0812">Transmembrane</keyword>
<dbReference type="HOGENOM" id="CLU_026283_0_0_9"/>
<dbReference type="eggNOG" id="COG1289">
    <property type="taxonomic scope" value="Bacteria"/>
</dbReference>
<feature type="domain" description="Integral membrane bound transporter" evidence="6">
    <location>
        <begin position="343"/>
        <end position="462"/>
    </location>
</feature>